<dbReference type="InterPro" id="IPR028103">
    <property type="entry name" value="Spatacsin"/>
</dbReference>
<protein>
    <submittedName>
        <fullName evidence="2">Spatacsin</fullName>
    </submittedName>
</protein>
<accession>A0A3M7S516</accession>
<sequence>MLNIFYNKRCNVVFIKLDREENYGPFLKFSEKTIFLSDHFIPYLMNQDSIFFKKYKGAYILLVDLRSDSNMIYICLEMINPEELDYSNQPIDTTSFKTTRLTNVLRSLSRPNEPLEASNAKMQFLDKLVYLCNYGNKFSKRIKLDFLLSNEILKMPYLKLLNENQWVILKNLLYSQNQSKFSVAKEFVKIYDLNKSVLADFVLNEFLLNLKTANDPNLILMLDPFDGKQFSKLVKIFDKEINLFGNKLLEKTRYLLSRPKTTEDFTLLTELIIRSHDCFTQSCSMEGISSVLQACKICAGKMLKAEEFDLMIRLLIEIGHYSEMTYIMDYLWNNQHFDMLIGKGKDNKLRLALLNYLKRHHPNDHNTYTMITLHFTMHREIAKMLEDAAYEQLKLLEDKTLEFIAILKLDKF</sequence>
<proteinExistence type="predicted"/>
<gene>
    <name evidence="2" type="ORF">BpHYR1_001235</name>
</gene>
<feature type="domain" description="Spatacsin C-terminal" evidence="1">
    <location>
        <begin position="243"/>
        <end position="400"/>
    </location>
</feature>
<dbReference type="PANTHER" id="PTHR13650:SF0">
    <property type="entry name" value="SPATACSIN"/>
    <property type="match status" value="1"/>
</dbReference>
<evidence type="ECO:0000313" key="2">
    <source>
        <dbReference type="EMBL" id="RNA30862.1"/>
    </source>
</evidence>
<dbReference type="EMBL" id="REGN01002032">
    <property type="protein sequence ID" value="RNA30862.1"/>
    <property type="molecule type" value="Genomic_DNA"/>
</dbReference>
<dbReference type="Proteomes" id="UP000276133">
    <property type="component" value="Unassembled WGS sequence"/>
</dbReference>
<reference evidence="2 3" key="1">
    <citation type="journal article" date="2018" name="Sci. Rep.">
        <title>Genomic signatures of local adaptation to the degree of environmental predictability in rotifers.</title>
        <authorList>
            <person name="Franch-Gras L."/>
            <person name="Hahn C."/>
            <person name="Garcia-Roger E.M."/>
            <person name="Carmona M.J."/>
            <person name="Serra M."/>
            <person name="Gomez A."/>
        </authorList>
    </citation>
    <scope>NUCLEOTIDE SEQUENCE [LARGE SCALE GENOMIC DNA]</scope>
    <source>
        <strain evidence="2">HYR1</strain>
    </source>
</reference>
<dbReference type="InterPro" id="IPR028107">
    <property type="entry name" value="Spatacsin_C_dom"/>
</dbReference>
<dbReference type="AlphaFoldDB" id="A0A3M7S516"/>
<comment type="caution">
    <text evidence="2">The sequence shown here is derived from an EMBL/GenBank/DDBJ whole genome shotgun (WGS) entry which is preliminary data.</text>
</comment>
<dbReference type="STRING" id="10195.A0A3M7S516"/>
<name>A0A3M7S516_BRAPC</name>
<evidence type="ECO:0000259" key="1">
    <source>
        <dbReference type="Pfam" id="PF14649"/>
    </source>
</evidence>
<dbReference type="PANTHER" id="PTHR13650">
    <property type="entry name" value="SPATACSIN"/>
    <property type="match status" value="1"/>
</dbReference>
<evidence type="ECO:0000313" key="3">
    <source>
        <dbReference type="Proteomes" id="UP000276133"/>
    </source>
</evidence>
<keyword evidence="3" id="KW-1185">Reference proteome</keyword>
<dbReference type="GO" id="GO:0005737">
    <property type="term" value="C:cytoplasm"/>
    <property type="evidence" value="ECO:0007669"/>
    <property type="project" value="TreeGrafter"/>
</dbReference>
<dbReference type="OrthoDB" id="2018754at2759"/>
<organism evidence="2 3">
    <name type="scientific">Brachionus plicatilis</name>
    <name type="common">Marine rotifer</name>
    <name type="synonym">Brachionus muelleri</name>
    <dbReference type="NCBI Taxonomy" id="10195"/>
    <lineage>
        <taxon>Eukaryota</taxon>
        <taxon>Metazoa</taxon>
        <taxon>Spiralia</taxon>
        <taxon>Gnathifera</taxon>
        <taxon>Rotifera</taxon>
        <taxon>Eurotatoria</taxon>
        <taxon>Monogononta</taxon>
        <taxon>Pseudotrocha</taxon>
        <taxon>Ploima</taxon>
        <taxon>Brachionidae</taxon>
        <taxon>Brachionus</taxon>
    </lineage>
</organism>
<dbReference type="Pfam" id="PF14649">
    <property type="entry name" value="Spatacsin_C"/>
    <property type="match status" value="1"/>
</dbReference>